<dbReference type="Proteomes" id="UP001519309">
    <property type="component" value="Unassembled WGS sequence"/>
</dbReference>
<organism evidence="1 3">
    <name type="scientific">Streptomyces griseochromogenes</name>
    <dbReference type="NCBI Taxonomy" id="68214"/>
    <lineage>
        <taxon>Bacteria</taxon>
        <taxon>Bacillati</taxon>
        <taxon>Actinomycetota</taxon>
        <taxon>Actinomycetes</taxon>
        <taxon>Kitasatosporales</taxon>
        <taxon>Streptomycetaceae</taxon>
        <taxon>Streptomyces</taxon>
    </lineage>
</organism>
<dbReference type="RefSeq" id="WP_067303800.1">
    <property type="nucleotide sequence ID" value="NZ_CP016279.1"/>
</dbReference>
<evidence type="ECO:0000313" key="2">
    <source>
        <dbReference type="EMBL" id="MBP2051457.1"/>
    </source>
</evidence>
<dbReference type="KEGG" id="sgs:AVL59_14490"/>
<proteinExistence type="predicted"/>
<evidence type="ECO:0000313" key="4">
    <source>
        <dbReference type="Proteomes" id="UP001519309"/>
    </source>
</evidence>
<reference evidence="1 3" key="1">
    <citation type="submission" date="2016-06" db="EMBL/GenBank/DDBJ databases">
        <title>Complete genome sequence of Streptomyces griseochromogenes ATCC 14511, the Blasticidin S producer.</title>
        <authorList>
            <person name="Wu L."/>
        </authorList>
    </citation>
    <scope>NUCLEOTIDE SEQUENCE [LARGE SCALE GENOMIC DNA]</scope>
    <source>
        <strain evidence="1 3">ATCC 14511</strain>
    </source>
</reference>
<protein>
    <submittedName>
        <fullName evidence="1">Uncharacterized protein</fullName>
    </submittedName>
</protein>
<dbReference type="AlphaFoldDB" id="A0A1B1AVW6"/>
<reference evidence="2 4" key="2">
    <citation type="submission" date="2021-03" db="EMBL/GenBank/DDBJ databases">
        <title>Genomic Encyclopedia of Type Strains, Phase IV (KMG-IV): sequencing the most valuable type-strain genomes for metagenomic binning, comparative biology and taxonomic classification.</title>
        <authorList>
            <person name="Goeker M."/>
        </authorList>
    </citation>
    <scope>NUCLEOTIDE SEQUENCE [LARGE SCALE GENOMIC DNA]</scope>
    <source>
        <strain evidence="2 4">DSM 40499</strain>
    </source>
</reference>
<dbReference type="STRING" id="68214.AVL59_14490"/>
<keyword evidence="4" id="KW-1185">Reference proteome</keyword>
<evidence type="ECO:0000313" key="1">
    <source>
        <dbReference type="EMBL" id="ANP50670.1"/>
    </source>
</evidence>
<sequence length="200" mass="22461">MGITTAWSISAHDDGYLGNELAPRFLPLIEAERNEPLARERWARWTTGDTWPGEPSEDFLELVRGGDHVQKMYDGLSADDPFSVLHDVWDQEGIGDRLFISVQSKDWAVWSFFHAIGPARAALLPGWCGNFLLTSAEVRDTLPRLERALTFDPAERAAARRRDWLGYSPEEESVLDGPLRMWRLAAQAGMGLCGVSLTIY</sequence>
<gene>
    <name evidence="1" type="ORF">AVL59_14490</name>
    <name evidence="2" type="ORF">J2Z21_004428</name>
</gene>
<dbReference type="OrthoDB" id="3211639at2"/>
<dbReference type="EMBL" id="JAGGLP010000008">
    <property type="protein sequence ID" value="MBP2051457.1"/>
    <property type="molecule type" value="Genomic_DNA"/>
</dbReference>
<dbReference type="Proteomes" id="UP000092659">
    <property type="component" value="Chromosome"/>
</dbReference>
<evidence type="ECO:0000313" key="3">
    <source>
        <dbReference type="Proteomes" id="UP000092659"/>
    </source>
</evidence>
<dbReference type="EMBL" id="CP016279">
    <property type="protein sequence ID" value="ANP50670.1"/>
    <property type="molecule type" value="Genomic_DNA"/>
</dbReference>
<accession>A0A1B1AVW6</accession>
<name>A0A1B1AVW6_9ACTN</name>